<dbReference type="EMBL" id="JACNJH010000186">
    <property type="protein sequence ID" value="MBC8362387.1"/>
    <property type="molecule type" value="Genomic_DNA"/>
</dbReference>
<dbReference type="InterPro" id="IPR036465">
    <property type="entry name" value="vWFA_dom_sf"/>
</dbReference>
<organism evidence="4 5">
    <name type="scientific">Candidatus Desulfatibia profunda</name>
    <dbReference type="NCBI Taxonomy" id="2841695"/>
    <lineage>
        <taxon>Bacteria</taxon>
        <taxon>Pseudomonadati</taxon>
        <taxon>Thermodesulfobacteriota</taxon>
        <taxon>Desulfobacteria</taxon>
        <taxon>Desulfobacterales</taxon>
        <taxon>Desulfobacterales incertae sedis</taxon>
        <taxon>Candidatus Desulfatibia</taxon>
    </lineage>
</organism>
<feature type="transmembrane region" description="Helical" evidence="1">
    <location>
        <begin position="290"/>
        <end position="311"/>
    </location>
</feature>
<dbReference type="SUPFAM" id="SSF49879">
    <property type="entry name" value="SMAD/FHA domain"/>
    <property type="match status" value="2"/>
</dbReference>
<accession>A0A8J6NLX9</accession>
<keyword evidence="1" id="KW-0472">Membrane</keyword>
<comment type="caution">
    <text evidence="4">The sequence shown here is derived from an EMBL/GenBank/DDBJ whole genome shotgun (WGS) entry which is preliminary data.</text>
</comment>
<evidence type="ECO:0000256" key="1">
    <source>
        <dbReference type="SAM" id="Phobius"/>
    </source>
</evidence>
<dbReference type="InterPro" id="IPR000253">
    <property type="entry name" value="FHA_dom"/>
</dbReference>
<dbReference type="AlphaFoldDB" id="A0A8J6NLX9"/>
<evidence type="ECO:0000313" key="5">
    <source>
        <dbReference type="Proteomes" id="UP000603434"/>
    </source>
</evidence>
<dbReference type="PROSITE" id="PS50006">
    <property type="entry name" value="FHA_DOMAIN"/>
    <property type="match status" value="2"/>
</dbReference>
<sequence length="584" mass="64387">MKKTVAVFIWFALLFLAAVSWNYAQLEAKEEVVPSEFRSTLQELDIVLVLDNSGSMKANDPKFLTREVVTNFMVGFGAKSRLAMIIFGREARLVEPLTDVSGLVARANFLKSFEQVNYKGLFSDSPAAVERAVYELKLNGRINARKVIILLTDGIVDTGDKAQDLEKTKWLKEDLAQECSNAGIRIFGVAFTDKADFSLIQTLAFKTGAEYFRAYAAEDIQKIFNKISQLINKLPSAAAAGAATSIPVPSPAVSVSPERLAAKSHVPPLATAPVAAPQKIPAQIKKTGSILLIFLIGIFVLLAAIFVIMALNRKNKTLLGAVAGHARWGRQEFSMPRAELIDVKNVTDQKTVELSKPLIRIGRDTSNDVTIPTDTVSSLHATIEYRNGFFYLEDQRSKNKTYLNGDEIPPYSPMKLKSGDVITINVHKFIFILPDLIPAGETVLDLSGKTEAQAQEATILRRQVVSMPDASARPQAMLIDVKNVTGKKTVLLDKSLIKIGRGVHNDVAIDQHSVSGSHATIQYKDGSYYLEDQRSKNKTRLNGEEIGPNTPIKLKSGDEIVFDIYKFIFLLEQQTPSGDTDENW</sequence>
<dbReference type="Pfam" id="PF00498">
    <property type="entry name" value="FHA"/>
    <property type="match status" value="2"/>
</dbReference>
<dbReference type="PROSITE" id="PS50234">
    <property type="entry name" value="VWFA"/>
    <property type="match status" value="1"/>
</dbReference>
<evidence type="ECO:0000313" key="4">
    <source>
        <dbReference type="EMBL" id="MBC8362387.1"/>
    </source>
</evidence>
<dbReference type="CDD" id="cd00198">
    <property type="entry name" value="vWFA"/>
    <property type="match status" value="1"/>
</dbReference>
<dbReference type="Gene3D" id="3.40.50.410">
    <property type="entry name" value="von Willebrand factor, type A domain"/>
    <property type="match status" value="1"/>
</dbReference>
<proteinExistence type="predicted"/>
<keyword evidence="1" id="KW-0812">Transmembrane</keyword>
<keyword evidence="1" id="KW-1133">Transmembrane helix</keyword>
<feature type="domain" description="FHA" evidence="2">
    <location>
        <begin position="497"/>
        <end position="546"/>
    </location>
</feature>
<dbReference type="InterPro" id="IPR002035">
    <property type="entry name" value="VWF_A"/>
</dbReference>
<dbReference type="Gene3D" id="2.60.200.20">
    <property type="match status" value="2"/>
</dbReference>
<reference evidence="4 5" key="1">
    <citation type="submission" date="2020-08" db="EMBL/GenBank/DDBJ databases">
        <title>Bridging the membrane lipid divide: bacteria of the FCB group superphylum have the potential to synthesize archaeal ether lipids.</title>
        <authorList>
            <person name="Villanueva L."/>
            <person name="Von Meijenfeldt F.A.B."/>
            <person name="Westbye A.B."/>
            <person name="Yadav S."/>
            <person name="Hopmans E.C."/>
            <person name="Dutilh B.E."/>
            <person name="Sinninghe Damste J.S."/>
        </authorList>
    </citation>
    <scope>NUCLEOTIDE SEQUENCE [LARGE SCALE GENOMIC DNA]</scope>
    <source>
        <strain evidence="4">NIOZ-UU30</strain>
    </source>
</reference>
<gene>
    <name evidence="4" type="ORF">H8E23_13425</name>
</gene>
<feature type="domain" description="FHA" evidence="2">
    <location>
        <begin position="359"/>
        <end position="408"/>
    </location>
</feature>
<dbReference type="Pfam" id="PF00092">
    <property type="entry name" value="VWA"/>
    <property type="match status" value="1"/>
</dbReference>
<evidence type="ECO:0000259" key="3">
    <source>
        <dbReference type="PROSITE" id="PS50234"/>
    </source>
</evidence>
<dbReference type="Proteomes" id="UP000603434">
    <property type="component" value="Unassembled WGS sequence"/>
</dbReference>
<dbReference type="InterPro" id="IPR008984">
    <property type="entry name" value="SMAD_FHA_dom_sf"/>
</dbReference>
<dbReference type="SMART" id="SM00327">
    <property type="entry name" value="VWA"/>
    <property type="match status" value="1"/>
</dbReference>
<dbReference type="CDD" id="cd00060">
    <property type="entry name" value="FHA"/>
    <property type="match status" value="2"/>
</dbReference>
<protein>
    <submittedName>
        <fullName evidence="4">FHA domain-containing protein</fullName>
    </submittedName>
</protein>
<dbReference type="SUPFAM" id="SSF53300">
    <property type="entry name" value="vWA-like"/>
    <property type="match status" value="1"/>
</dbReference>
<dbReference type="PANTHER" id="PTHR23308">
    <property type="entry name" value="NUCLEAR INHIBITOR OF PROTEIN PHOSPHATASE-1"/>
    <property type="match status" value="1"/>
</dbReference>
<name>A0A8J6NLX9_9BACT</name>
<evidence type="ECO:0000259" key="2">
    <source>
        <dbReference type="PROSITE" id="PS50006"/>
    </source>
</evidence>
<feature type="domain" description="VWFA" evidence="3">
    <location>
        <begin position="45"/>
        <end position="234"/>
    </location>
</feature>
<dbReference type="InterPro" id="IPR050923">
    <property type="entry name" value="Cell_Proc_Reg/RNA_Proc"/>
</dbReference>
<dbReference type="SMART" id="SM00240">
    <property type="entry name" value="FHA"/>
    <property type="match status" value="2"/>
</dbReference>